<dbReference type="PANTHER" id="PTHR32494">
    <property type="entry name" value="ALLANTOATE DEIMINASE-RELATED"/>
    <property type="match status" value="1"/>
</dbReference>
<dbReference type="EMBL" id="UINC01068722">
    <property type="protein sequence ID" value="SVC01556.1"/>
    <property type="molecule type" value="Genomic_DNA"/>
</dbReference>
<dbReference type="Gene3D" id="3.40.630.10">
    <property type="entry name" value="Zn peptidases"/>
    <property type="match status" value="1"/>
</dbReference>
<evidence type="ECO:0000256" key="1">
    <source>
        <dbReference type="ARBA" id="ARBA00022801"/>
    </source>
</evidence>
<organism evidence="3">
    <name type="scientific">marine metagenome</name>
    <dbReference type="NCBI Taxonomy" id="408172"/>
    <lineage>
        <taxon>unclassified sequences</taxon>
        <taxon>metagenomes</taxon>
        <taxon>ecological metagenomes</taxon>
    </lineage>
</organism>
<sequence>MIEINGTRLWKSLMEMAEIGATDKGGSRRLALTDLDRQGRDLFQSWCKEIGCSVSIDEMGNIFARRKGRNPDLPPVQAGSHLDTQPTGGKFDGVYGVLGALEVLRTLHDHNYSTESPVEAICWTNEEGARFSPAMIGSGVWAGIFDLEFGHTRADPEGMTIREELERIGYLGTRPCRQTDVKAYYEIHIEQGPVLEAESKTVGIVTGGQGCNWYHLRLHGMASHAGTTPMAYRRDALQGAARIVSLMREEVL</sequence>
<dbReference type="InterPro" id="IPR010158">
    <property type="entry name" value="Amidase_Cbmase"/>
</dbReference>
<gene>
    <name evidence="3" type="ORF">METZ01_LOCUS254410</name>
</gene>
<evidence type="ECO:0008006" key="4">
    <source>
        <dbReference type="Google" id="ProtNLM"/>
    </source>
</evidence>
<dbReference type="Pfam" id="PF01546">
    <property type="entry name" value="Peptidase_M20"/>
    <property type="match status" value="1"/>
</dbReference>
<evidence type="ECO:0000313" key="3">
    <source>
        <dbReference type="EMBL" id="SVC01556.1"/>
    </source>
</evidence>
<dbReference type="NCBIfam" id="TIGR01879">
    <property type="entry name" value="hydantase"/>
    <property type="match status" value="1"/>
</dbReference>
<feature type="region of interest" description="Disordered" evidence="2">
    <location>
        <begin position="67"/>
        <end position="87"/>
    </location>
</feature>
<proteinExistence type="predicted"/>
<dbReference type="CDD" id="cd03884">
    <property type="entry name" value="M20_bAS"/>
    <property type="match status" value="1"/>
</dbReference>
<keyword evidence="1" id="KW-0378">Hydrolase</keyword>
<dbReference type="InterPro" id="IPR002933">
    <property type="entry name" value="Peptidase_M20"/>
</dbReference>
<reference evidence="3" key="1">
    <citation type="submission" date="2018-05" db="EMBL/GenBank/DDBJ databases">
        <authorList>
            <person name="Lanie J.A."/>
            <person name="Ng W.-L."/>
            <person name="Kazmierczak K.M."/>
            <person name="Andrzejewski T.M."/>
            <person name="Davidsen T.M."/>
            <person name="Wayne K.J."/>
            <person name="Tettelin H."/>
            <person name="Glass J.I."/>
            <person name="Rusch D."/>
            <person name="Podicherti R."/>
            <person name="Tsui H.-C.T."/>
            <person name="Winkler M.E."/>
        </authorList>
    </citation>
    <scope>NUCLEOTIDE SEQUENCE</scope>
</reference>
<accession>A0A382IPM6</accession>
<dbReference type="GO" id="GO:0016813">
    <property type="term" value="F:hydrolase activity, acting on carbon-nitrogen (but not peptide) bonds, in linear amidines"/>
    <property type="evidence" value="ECO:0007669"/>
    <property type="project" value="InterPro"/>
</dbReference>
<dbReference type="SUPFAM" id="SSF53187">
    <property type="entry name" value="Zn-dependent exopeptidases"/>
    <property type="match status" value="1"/>
</dbReference>
<feature type="non-terminal residue" evidence="3">
    <location>
        <position position="252"/>
    </location>
</feature>
<dbReference type="AlphaFoldDB" id="A0A382IPM6"/>
<name>A0A382IPM6_9ZZZZ</name>
<evidence type="ECO:0000256" key="2">
    <source>
        <dbReference type="SAM" id="MobiDB-lite"/>
    </source>
</evidence>
<protein>
    <recommendedName>
        <fullName evidence="4">Peptidase M20 dimerisation domain-containing protein</fullName>
    </recommendedName>
</protein>
<dbReference type="PANTHER" id="PTHR32494:SF5">
    <property type="entry name" value="ALLANTOATE AMIDOHYDROLASE"/>
    <property type="match status" value="1"/>
</dbReference>